<dbReference type="InParanoid" id="A0A212QN31"/>
<sequence>MATLRDVARRAGVSIATVSYVLNGTRSVSPEVEARVREAVRALQYRPNRLARGLRRKRTHVIGLVVPDSANPFFAEIARGMEDLSFAHDHSVILCNSDGDPAKEQRYLGVLIEQQVDGIALVSAHATPAHLSMLRQRRIPFVVVDRDLPGLEADCVLADNFQGGYLATRHLLERGHRRIACIAGPSELTPSADRVRGYRRALEEAGIRPREVWVQRGDFRAESGYEAARFFLSLPAKLRPTAIFACNDLMAIGAMRAIGEAGLSIPDDIALVGFDDILLASYVIPPLTTVAQPTYEMGRMAGDLLLRRLGEPDRPPARLILPVRLVVRQST</sequence>
<evidence type="ECO:0000259" key="6">
    <source>
        <dbReference type="PROSITE" id="PS50943"/>
    </source>
</evidence>
<dbReference type="Pfam" id="PF00356">
    <property type="entry name" value="LacI"/>
    <property type="match status" value="1"/>
</dbReference>
<dbReference type="PROSITE" id="PS50943">
    <property type="entry name" value="HTH_CROC1"/>
    <property type="match status" value="1"/>
</dbReference>
<dbReference type="AlphaFoldDB" id="A0A212QN31"/>
<dbReference type="SMART" id="SM00354">
    <property type="entry name" value="HTH_LACI"/>
    <property type="match status" value="1"/>
</dbReference>
<dbReference type="InterPro" id="IPR000843">
    <property type="entry name" value="HTH_LacI"/>
</dbReference>
<dbReference type="PANTHER" id="PTHR30146">
    <property type="entry name" value="LACI-RELATED TRANSCRIPTIONAL REPRESSOR"/>
    <property type="match status" value="1"/>
</dbReference>
<dbReference type="PRINTS" id="PR00036">
    <property type="entry name" value="HTHLACI"/>
</dbReference>
<keyword evidence="3" id="KW-0238">DNA-binding</keyword>
<proteinExistence type="predicted"/>
<dbReference type="FunCoup" id="A0A212QN31">
    <property type="interactions" value="77"/>
</dbReference>
<dbReference type="CDD" id="cd01392">
    <property type="entry name" value="HTH_LacI"/>
    <property type="match status" value="1"/>
</dbReference>
<dbReference type="SUPFAM" id="SSF47413">
    <property type="entry name" value="lambda repressor-like DNA-binding domains"/>
    <property type="match status" value="1"/>
</dbReference>
<feature type="domain" description="HTH lacI-type" evidence="5">
    <location>
        <begin position="2"/>
        <end position="56"/>
    </location>
</feature>
<evidence type="ECO:0000256" key="1">
    <source>
        <dbReference type="ARBA" id="ARBA00022491"/>
    </source>
</evidence>
<keyword evidence="1" id="KW-0678">Repressor</keyword>
<dbReference type="OrthoDB" id="156657at2"/>
<dbReference type="PROSITE" id="PS50932">
    <property type="entry name" value="HTH_LACI_2"/>
    <property type="match status" value="1"/>
</dbReference>
<dbReference type="InterPro" id="IPR001387">
    <property type="entry name" value="Cro/C1-type_HTH"/>
</dbReference>
<reference evidence="8" key="1">
    <citation type="submission" date="2017-06" db="EMBL/GenBank/DDBJ databases">
        <authorList>
            <person name="Varghese N."/>
            <person name="Submissions S."/>
        </authorList>
    </citation>
    <scope>NUCLEOTIDE SEQUENCE [LARGE SCALE GENOMIC DNA]</scope>
    <source>
        <strain evidence="8">JAD2</strain>
    </source>
</reference>
<dbReference type="PANTHER" id="PTHR30146:SF148">
    <property type="entry name" value="HTH-TYPE TRANSCRIPTIONAL REPRESSOR PURR-RELATED"/>
    <property type="match status" value="1"/>
</dbReference>
<evidence type="ECO:0000259" key="5">
    <source>
        <dbReference type="PROSITE" id="PS50932"/>
    </source>
</evidence>
<evidence type="ECO:0000256" key="2">
    <source>
        <dbReference type="ARBA" id="ARBA00023015"/>
    </source>
</evidence>
<accession>A0A212QN31</accession>
<evidence type="ECO:0000256" key="4">
    <source>
        <dbReference type="ARBA" id="ARBA00023163"/>
    </source>
</evidence>
<dbReference type="PROSITE" id="PS00356">
    <property type="entry name" value="HTH_LACI_1"/>
    <property type="match status" value="1"/>
</dbReference>
<keyword evidence="2" id="KW-0805">Transcription regulation</keyword>
<dbReference type="CDD" id="cd06267">
    <property type="entry name" value="PBP1_LacI_sugar_binding-like"/>
    <property type="match status" value="1"/>
</dbReference>
<evidence type="ECO:0000313" key="7">
    <source>
        <dbReference type="EMBL" id="SNB60790.1"/>
    </source>
</evidence>
<protein>
    <submittedName>
        <fullName evidence="7">Transcriptional regulator, LacI family</fullName>
    </submittedName>
</protein>
<dbReference type="Proteomes" id="UP000197025">
    <property type="component" value="Unassembled WGS sequence"/>
</dbReference>
<dbReference type="Gene3D" id="3.40.50.2300">
    <property type="match status" value="2"/>
</dbReference>
<evidence type="ECO:0000256" key="3">
    <source>
        <dbReference type="ARBA" id="ARBA00023125"/>
    </source>
</evidence>
<dbReference type="InterPro" id="IPR010982">
    <property type="entry name" value="Lambda_DNA-bd_dom_sf"/>
</dbReference>
<gene>
    <name evidence="7" type="ORF">SAMN02746019_00026090</name>
</gene>
<evidence type="ECO:0000313" key="8">
    <source>
        <dbReference type="Proteomes" id="UP000197025"/>
    </source>
</evidence>
<keyword evidence="4" id="KW-0804">Transcription</keyword>
<dbReference type="EMBL" id="FYEK01000012">
    <property type="protein sequence ID" value="SNB60790.1"/>
    <property type="molecule type" value="Genomic_DNA"/>
</dbReference>
<dbReference type="RefSeq" id="WP_088570418.1">
    <property type="nucleotide sequence ID" value="NZ_FYEK01000012.1"/>
</dbReference>
<feature type="domain" description="HTH cro/C1-type" evidence="6">
    <location>
        <begin position="3"/>
        <end position="32"/>
    </location>
</feature>
<name>A0A212QN31_9CHLR</name>
<dbReference type="GO" id="GO:0000976">
    <property type="term" value="F:transcription cis-regulatory region binding"/>
    <property type="evidence" value="ECO:0007669"/>
    <property type="project" value="TreeGrafter"/>
</dbReference>
<organism evidence="7 8">
    <name type="scientific">Thermoflexus hugenholtzii JAD2</name>
    <dbReference type="NCBI Taxonomy" id="877466"/>
    <lineage>
        <taxon>Bacteria</taxon>
        <taxon>Bacillati</taxon>
        <taxon>Chloroflexota</taxon>
        <taxon>Thermoflexia</taxon>
        <taxon>Thermoflexales</taxon>
        <taxon>Thermoflexaceae</taxon>
        <taxon>Thermoflexus</taxon>
    </lineage>
</organism>
<dbReference type="InterPro" id="IPR046335">
    <property type="entry name" value="LacI/GalR-like_sensor"/>
</dbReference>
<dbReference type="Gene3D" id="1.10.260.40">
    <property type="entry name" value="lambda repressor-like DNA-binding domains"/>
    <property type="match status" value="1"/>
</dbReference>
<dbReference type="GO" id="GO:0003700">
    <property type="term" value="F:DNA-binding transcription factor activity"/>
    <property type="evidence" value="ECO:0007669"/>
    <property type="project" value="TreeGrafter"/>
</dbReference>
<dbReference type="InterPro" id="IPR028082">
    <property type="entry name" value="Peripla_BP_I"/>
</dbReference>
<dbReference type="SUPFAM" id="SSF53822">
    <property type="entry name" value="Periplasmic binding protein-like I"/>
    <property type="match status" value="1"/>
</dbReference>
<dbReference type="Pfam" id="PF13377">
    <property type="entry name" value="Peripla_BP_3"/>
    <property type="match status" value="1"/>
</dbReference>
<keyword evidence="8" id="KW-1185">Reference proteome</keyword>